<dbReference type="SUPFAM" id="SSF110849">
    <property type="entry name" value="ParB/Sulfiredoxin"/>
    <property type="match status" value="1"/>
</dbReference>
<dbReference type="PANTHER" id="PTHR33375">
    <property type="entry name" value="CHROMOSOME-PARTITIONING PROTEIN PARB-RELATED"/>
    <property type="match status" value="1"/>
</dbReference>
<dbReference type="InterPro" id="IPR037972">
    <property type="entry name" value="RepB_N"/>
</dbReference>
<evidence type="ECO:0000313" key="4">
    <source>
        <dbReference type="Proteomes" id="UP001230207"/>
    </source>
</evidence>
<evidence type="ECO:0000313" key="3">
    <source>
        <dbReference type="EMBL" id="MDQ0323691.1"/>
    </source>
</evidence>
<dbReference type="InterPro" id="IPR017819">
    <property type="entry name" value="Plasmid_partition_RepB"/>
</dbReference>
<dbReference type="InterPro" id="IPR050336">
    <property type="entry name" value="Chromosome_partition/occlusion"/>
</dbReference>
<comment type="similarity">
    <text evidence="1">Belongs to the ParB family.</text>
</comment>
<accession>A0ABU0C1C1</accession>
<protein>
    <submittedName>
        <fullName evidence="3">ParB family chromosome partitioning protein</fullName>
    </submittedName>
</protein>
<dbReference type="InterPro" id="IPR036086">
    <property type="entry name" value="ParB/Sulfiredoxin_sf"/>
</dbReference>
<dbReference type="InterPro" id="IPR004437">
    <property type="entry name" value="ParB/RepB/Spo0J"/>
</dbReference>
<dbReference type="InterPro" id="IPR003115">
    <property type="entry name" value="ParB_N"/>
</dbReference>
<dbReference type="InterPro" id="IPR011111">
    <property type="entry name" value="Plasmid_RepB"/>
</dbReference>
<dbReference type="NCBIfam" id="TIGR03454">
    <property type="entry name" value="partition_RepB"/>
    <property type="match status" value="1"/>
</dbReference>
<dbReference type="NCBIfam" id="TIGR00180">
    <property type="entry name" value="parB_part"/>
    <property type="match status" value="1"/>
</dbReference>
<feature type="domain" description="ParB-like N-terminal" evidence="2">
    <location>
        <begin position="67"/>
        <end position="159"/>
    </location>
</feature>
<dbReference type="PANTHER" id="PTHR33375:SF1">
    <property type="entry name" value="CHROMOSOME-PARTITIONING PROTEIN PARB-RELATED"/>
    <property type="match status" value="1"/>
</dbReference>
<dbReference type="Gene3D" id="3.90.1530.30">
    <property type="match status" value="1"/>
</dbReference>
<keyword evidence="4" id="KW-1185">Reference proteome</keyword>
<dbReference type="Proteomes" id="UP001230207">
    <property type="component" value="Unassembled WGS sequence"/>
</dbReference>
<reference evidence="3 4" key="1">
    <citation type="submission" date="2023-07" db="EMBL/GenBank/DDBJ databases">
        <title>Genomic Encyclopedia of Type Strains, Phase IV (KMG-IV): sequencing the most valuable type-strain genomes for metagenomic binning, comparative biology and taxonomic classification.</title>
        <authorList>
            <person name="Goeker M."/>
        </authorList>
    </citation>
    <scope>NUCLEOTIDE SEQUENCE [LARGE SCALE GENOMIC DNA]</scope>
    <source>
        <strain evidence="3 4">DSM 1112</strain>
    </source>
</reference>
<proteinExistence type="inferred from homology"/>
<evidence type="ECO:0000256" key="1">
    <source>
        <dbReference type="ARBA" id="ARBA00006295"/>
    </source>
</evidence>
<organism evidence="3 4">
    <name type="scientific">Pararhizobium capsulatum DSM 1112</name>
    <dbReference type="NCBI Taxonomy" id="1121113"/>
    <lineage>
        <taxon>Bacteria</taxon>
        <taxon>Pseudomonadati</taxon>
        <taxon>Pseudomonadota</taxon>
        <taxon>Alphaproteobacteria</taxon>
        <taxon>Hyphomicrobiales</taxon>
        <taxon>Rhizobiaceae</taxon>
        <taxon>Rhizobium/Agrobacterium group</taxon>
        <taxon>Pararhizobium</taxon>
    </lineage>
</organism>
<name>A0ABU0C1C1_9HYPH</name>
<dbReference type="Pfam" id="PF07506">
    <property type="entry name" value="RepB"/>
    <property type="match status" value="1"/>
</dbReference>
<comment type="caution">
    <text evidence="3">The sequence shown here is derived from an EMBL/GenBank/DDBJ whole genome shotgun (WGS) entry which is preliminary data.</text>
</comment>
<dbReference type="SMART" id="SM00470">
    <property type="entry name" value="ParB"/>
    <property type="match status" value="1"/>
</dbReference>
<dbReference type="Pfam" id="PF02195">
    <property type="entry name" value="ParB_N"/>
    <property type="match status" value="1"/>
</dbReference>
<dbReference type="Gene3D" id="1.10.10.2830">
    <property type="match status" value="1"/>
</dbReference>
<dbReference type="CDD" id="cd16405">
    <property type="entry name" value="RepB_like_N"/>
    <property type="match status" value="1"/>
</dbReference>
<dbReference type="EMBL" id="JAUSVF010000004">
    <property type="protein sequence ID" value="MDQ0323691.1"/>
    <property type="molecule type" value="Genomic_DNA"/>
</dbReference>
<gene>
    <name evidence="3" type="ORF">QO002_005898</name>
</gene>
<sequence length="328" mass="36268">MSKRRDAMKEMMAPIVGMPTAEQRPVLKPVVQSGALKSMNLAFESLSHDAEEAGVLREQLASGHSIVDLNAADIEPSFIRDRLDGFESEDFNDLKNSISEHGQLLPILVRPSPEKPGQYQIAFGHRRVEATRQLGIPVKAIVRKLSDNDLIVAQGKENLERKDLSFIERGLFAARLEDRGVGRDVILAALSSHKGNLSTMISLVRRLPEELVTAIGAAPKIGRPRWESLAANLEQGGSDWTSVLRDKSFSGRSSDERFEIVLRATTITKTKDEPIELVGRNGKVFAQALMSPTKTKLIVDQKVAPEFGAYLVARLPDMYQAFLDQESN</sequence>
<evidence type="ECO:0000259" key="2">
    <source>
        <dbReference type="SMART" id="SM00470"/>
    </source>
</evidence>
<dbReference type="SUPFAM" id="SSF109709">
    <property type="entry name" value="KorB DNA-binding domain-like"/>
    <property type="match status" value="1"/>
</dbReference>